<dbReference type="PROSITE" id="PS51339">
    <property type="entry name" value="PPASE_MYOTUBULARIN"/>
    <property type="match status" value="1"/>
</dbReference>
<dbReference type="PROSITE" id="PS00383">
    <property type="entry name" value="TYR_PHOSPHATASE_1"/>
    <property type="match status" value="1"/>
</dbReference>
<dbReference type="Pfam" id="PF06602">
    <property type="entry name" value="Myotub-related"/>
    <property type="match status" value="1"/>
</dbReference>
<protein>
    <submittedName>
        <fullName evidence="10">Phosphatidylinositol-3-phosphatase</fullName>
    </submittedName>
</protein>
<dbReference type="GO" id="GO:0005737">
    <property type="term" value="C:cytoplasm"/>
    <property type="evidence" value="ECO:0007669"/>
    <property type="project" value="UniProtKB-SubCell"/>
</dbReference>
<dbReference type="Pfam" id="PF21098">
    <property type="entry name" value="PH-GRAM_MTMR6-like"/>
    <property type="match status" value="1"/>
</dbReference>
<reference evidence="10 11" key="1">
    <citation type="journal article" date="2023" name="Elife">
        <title>Identification of key yeast species and microbe-microbe interactions impacting larval growth of Drosophila in the wild.</title>
        <authorList>
            <person name="Mure A."/>
            <person name="Sugiura Y."/>
            <person name="Maeda R."/>
            <person name="Honda K."/>
            <person name="Sakurai N."/>
            <person name="Takahashi Y."/>
            <person name="Watada M."/>
            <person name="Katoh T."/>
            <person name="Gotoh A."/>
            <person name="Gotoh Y."/>
            <person name="Taniguchi I."/>
            <person name="Nakamura K."/>
            <person name="Hayashi T."/>
            <person name="Katayama T."/>
            <person name="Uemura T."/>
            <person name="Hattori Y."/>
        </authorList>
    </citation>
    <scope>NUCLEOTIDE SEQUENCE [LARGE SCALE GENOMIC DNA]</scope>
    <source>
        <strain evidence="10 11">KH-74</strain>
    </source>
</reference>
<evidence type="ECO:0000259" key="8">
    <source>
        <dbReference type="PROSITE" id="PS50056"/>
    </source>
</evidence>
<accession>A0AAV5RVJ7</accession>
<evidence type="ECO:0000313" key="10">
    <source>
        <dbReference type="EMBL" id="GMM55664.1"/>
    </source>
</evidence>
<dbReference type="GO" id="GO:0004438">
    <property type="term" value="F:phosphatidylinositol-3-phosphate phosphatase activity"/>
    <property type="evidence" value="ECO:0007669"/>
    <property type="project" value="TreeGrafter"/>
</dbReference>
<organism evidence="10 11">
    <name type="scientific">Maudiozyma humilis</name>
    <name type="common">Sour dough yeast</name>
    <name type="synonym">Kazachstania humilis</name>
    <dbReference type="NCBI Taxonomy" id="51915"/>
    <lineage>
        <taxon>Eukaryota</taxon>
        <taxon>Fungi</taxon>
        <taxon>Dikarya</taxon>
        <taxon>Ascomycota</taxon>
        <taxon>Saccharomycotina</taxon>
        <taxon>Saccharomycetes</taxon>
        <taxon>Saccharomycetales</taxon>
        <taxon>Saccharomycetaceae</taxon>
        <taxon>Maudiozyma</taxon>
    </lineage>
</organism>
<dbReference type="AlphaFoldDB" id="A0AAV5RVJ7"/>
<dbReference type="EMBL" id="BTGD01000005">
    <property type="protein sequence ID" value="GMM55664.1"/>
    <property type="molecule type" value="Genomic_DNA"/>
</dbReference>
<evidence type="ECO:0000256" key="7">
    <source>
        <dbReference type="SAM" id="MobiDB-lite"/>
    </source>
</evidence>
<dbReference type="InterPro" id="IPR010569">
    <property type="entry name" value="Myotubularin-like_Pase_dom"/>
</dbReference>
<evidence type="ECO:0000256" key="5">
    <source>
        <dbReference type="PIRSR" id="PIRSR630564-1"/>
    </source>
</evidence>
<keyword evidence="4" id="KW-0963">Cytoplasm</keyword>
<dbReference type="InterPro" id="IPR048994">
    <property type="entry name" value="PH-GRAM_MTMR6-9"/>
</dbReference>
<feature type="active site" description="Phosphocysteine intermediate" evidence="5">
    <location>
        <position position="387"/>
    </location>
</feature>
<feature type="region of interest" description="Disordered" evidence="7">
    <location>
        <begin position="462"/>
        <end position="484"/>
    </location>
</feature>
<dbReference type="GO" id="GO:0016020">
    <property type="term" value="C:membrane"/>
    <property type="evidence" value="ECO:0007669"/>
    <property type="project" value="TreeGrafter"/>
</dbReference>
<evidence type="ECO:0000256" key="6">
    <source>
        <dbReference type="PIRSR" id="PIRSR630564-2"/>
    </source>
</evidence>
<dbReference type="InterPro" id="IPR011993">
    <property type="entry name" value="PH-like_dom_sf"/>
</dbReference>
<comment type="subcellular location">
    <subcellularLocation>
        <location evidence="2">Cytoplasm</location>
    </subcellularLocation>
    <subcellularLocation>
        <location evidence="1">Endomembrane system</location>
        <topology evidence="1">Peripheral membrane protein</topology>
    </subcellularLocation>
</comment>
<dbReference type="Proteomes" id="UP001377567">
    <property type="component" value="Unassembled WGS sequence"/>
</dbReference>
<comment type="caution">
    <text evidence="10">The sequence shown here is derived from an EMBL/GenBank/DDBJ whole genome shotgun (WGS) entry which is preliminary data.</text>
</comment>
<gene>
    <name evidence="10" type="ORF">DAKH74_022800</name>
</gene>
<dbReference type="SUPFAM" id="SSF52799">
    <property type="entry name" value="(Phosphotyrosine protein) phosphatases II"/>
    <property type="match status" value="1"/>
</dbReference>
<keyword evidence="11" id="KW-1185">Reference proteome</keyword>
<dbReference type="GO" id="GO:0012505">
    <property type="term" value="C:endomembrane system"/>
    <property type="evidence" value="ECO:0007669"/>
    <property type="project" value="UniProtKB-SubCell"/>
</dbReference>
<dbReference type="PANTHER" id="PTHR10807:SF128">
    <property type="entry name" value="PHOSPHATIDYLINOSITOL-3,5-BISPHOSPHATE 3-PHOSPHATASE"/>
    <property type="match status" value="1"/>
</dbReference>
<feature type="binding site" evidence="6">
    <location>
        <begin position="320"/>
        <end position="321"/>
    </location>
    <ligand>
        <name>substrate</name>
    </ligand>
</feature>
<feature type="binding site" evidence="6">
    <location>
        <begin position="387"/>
        <end position="393"/>
    </location>
    <ligand>
        <name>substrate</name>
    </ligand>
</feature>
<evidence type="ECO:0000313" key="11">
    <source>
        <dbReference type="Proteomes" id="UP001377567"/>
    </source>
</evidence>
<dbReference type="SUPFAM" id="SSF50729">
    <property type="entry name" value="PH domain-like"/>
    <property type="match status" value="1"/>
</dbReference>
<name>A0AAV5RVJ7_MAUHU</name>
<evidence type="ECO:0000256" key="2">
    <source>
        <dbReference type="ARBA" id="ARBA00004496"/>
    </source>
</evidence>
<evidence type="ECO:0000256" key="1">
    <source>
        <dbReference type="ARBA" id="ARBA00004184"/>
    </source>
</evidence>
<dbReference type="InterPro" id="IPR000387">
    <property type="entry name" value="Tyr_Pase_dom"/>
</dbReference>
<dbReference type="InterPro" id="IPR016130">
    <property type="entry name" value="Tyr_Pase_AS"/>
</dbReference>
<dbReference type="PROSITE" id="PS50056">
    <property type="entry name" value="TYR_PHOSPHATASE_2"/>
    <property type="match status" value="1"/>
</dbReference>
<evidence type="ECO:0000256" key="4">
    <source>
        <dbReference type="ARBA" id="ARBA00022490"/>
    </source>
</evidence>
<dbReference type="Gene3D" id="2.30.29.30">
    <property type="entry name" value="Pleckstrin-homology domain (PH domain)/Phosphotyrosine-binding domain (PTB)"/>
    <property type="match status" value="1"/>
</dbReference>
<evidence type="ECO:0000259" key="9">
    <source>
        <dbReference type="PROSITE" id="PS51339"/>
    </source>
</evidence>
<dbReference type="GO" id="GO:0046856">
    <property type="term" value="P:phosphatidylinositol dephosphorylation"/>
    <property type="evidence" value="ECO:0007669"/>
    <property type="project" value="TreeGrafter"/>
</dbReference>
<feature type="domain" description="Myotubularin phosphatase" evidence="9">
    <location>
        <begin position="163"/>
        <end position="609"/>
    </location>
</feature>
<sequence>MDTIKVARTNNVILHRNGKTAVGTLHLTAHHIIFSSQELSSEIWIPCPMVSTVFKNTGSALLSRYTDLDELQVKELPLADTPAKLALLKRKLQWYTENDMWAVTNIKVICKDYSVLSMDFPIASTAADVYDSLFSLTVLSSVQQLYAFLYTANDAEQKLQGDSWEVYDANSEWKRQGLDIEDPECPWRQTDVNASYAIANTYPRKLFVPRKISDSLISHCAKYRSKGRFPVLAYYYKRHNCTITRSSQPMPGITKQRSVQDEKLVETIFASSNKTTHNLIVDARPLTNAVAQVALGGGTELMDNYGFNHTAKRLFLGIDNIHVMSDTMNSFIDNYLTDADVFPQLSFAGKLNCKFHNWEKYIKLILSSVDQLSKAMVFNGSNVLVHCSDGWDRTAQVISLVEICIDPFFRTFDGFMILVEKDWVTFGHKFRERSHHLSSTDCFHDNTTGIFNDNPFSRIRRKSVSGDNGANGDGRTAPPTRATGVSSSSKFASPVFQQFLDCVFQLQRQNPEAFEFNARFLKRLVYQLYSCQYGTFLFNNEKEMCDNEAKTKTRSVWDHFRSRRELYINKQYKPAKVNATETDSSGEADPAADFLSPDLANIVWWTSLYGRKESEMSYRNIDRIISPTKRDGAGNGAPLAKDDSTAAGLVESTKELFSYFSLDRFKGRDNAAS</sequence>
<evidence type="ECO:0000256" key="3">
    <source>
        <dbReference type="ARBA" id="ARBA00007471"/>
    </source>
</evidence>
<dbReference type="InterPro" id="IPR030564">
    <property type="entry name" value="Myotubularin"/>
</dbReference>
<dbReference type="PANTHER" id="PTHR10807">
    <property type="entry name" value="MYOTUBULARIN-RELATED"/>
    <property type="match status" value="1"/>
</dbReference>
<feature type="domain" description="Tyrosine specific protein phosphatases" evidence="8">
    <location>
        <begin position="359"/>
        <end position="400"/>
    </location>
</feature>
<dbReference type="InterPro" id="IPR029021">
    <property type="entry name" value="Prot-tyrosine_phosphatase-like"/>
</dbReference>
<proteinExistence type="inferred from homology"/>
<comment type="similarity">
    <text evidence="3">Belongs to the protein-tyrosine phosphatase family. Non-receptor class myotubularin subfamily.</text>
</comment>